<keyword evidence="4" id="KW-1185">Reference proteome</keyword>
<feature type="region of interest" description="Disordered" evidence="1">
    <location>
        <begin position="402"/>
        <end position="423"/>
    </location>
</feature>
<comment type="caution">
    <text evidence="3">The sequence shown here is derived from an EMBL/GenBank/DDBJ whole genome shotgun (WGS) entry which is preliminary data.</text>
</comment>
<reference evidence="3" key="1">
    <citation type="submission" date="2016-06" db="EMBL/GenBank/DDBJ databases">
        <title>Draft Genome sequence of the fungus Inonotus baumii.</title>
        <authorList>
            <person name="Zhu H."/>
            <person name="Lin W."/>
        </authorList>
    </citation>
    <scope>NUCLEOTIDE SEQUENCE</scope>
    <source>
        <strain evidence="3">821</strain>
    </source>
</reference>
<accession>A0A9Q5HUC4</accession>
<dbReference type="PANTHER" id="PTHR33840">
    <property type="match status" value="1"/>
</dbReference>
<dbReference type="AlphaFoldDB" id="A0A9Q5HUC4"/>
<dbReference type="Pfam" id="PF09994">
    <property type="entry name" value="T6SS_Tle1-like_cat"/>
    <property type="match status" value="1"/>
</dbReference>
<evidence type="ECO:0000256" key="1">
    <source>
        <dbReference type="SAM" id="MobiDB-lite"/>
    </source>
</evidence>
<protein>
    <recommendedName>
        <fullName evidence="2">T6SS Phospholipase effector Tle1-like catalytic domain-containing protein</fullName>
    </recommendedName>
</protein>
<dbReference type="Proteomes" id="UP000757232">
    <property type="component" value="Unassembled WGS sequence"/>
</dbReference>
<dbReference type="EMBL" id="LNZH02000204">
    <property type="protein sequence ID" value="OCB86157.1"/>
    <property type="molecule type" value="Genomic_DNA"/>
</dbReference>
<gene>
    <name evidence="3" type="ORF">A7U60_g6746</name>
</gene>
<sequence length="637" mass="71939">MSSGQGSPQFASFDRYDSSRFFHEVSPTLATSTSYFSTSSSGTQAAITRESSPHNWVPDPGVPGRARTIVLCFDGTGDQFDDDNSNVVQFLSCLKKDNQAVQLVYYQAGIGTYTKSAFVTPLTNKFSKVLDEMVAWNLSTHVQEGYEFLMQNYTTGDKVCIFGFSRGAYTARALAGMVQKQKVGLLPPYNHAQIPFAWAMYSRDDKDGLMNSEAFKKTFSTDIIIDFVGVWDTVASVGLIGKELPFTGTNSAIRVFRHALALDEHRVKFLPNFYHNALLAEPRESEIAGSPHFSGLPKTVLDIEQKDAHAGDILNSGMRKHRSDSERWEATINAKTGVKTDALEVWFAGCHCDVGGGSVRNGTRNSLARIPLRWMIRECFRTKTGIIFDKDMLKKNIGLDTDTLHPYAQPRPPRRPAPPGSRIAEAEKQKSNTLEFIAVVGSLFIIPLALVARILAFPVKHVWLLLQFTRLGKFAHNTGKRAWNGVKSVFASAKTSKDLVPSLLSIAWTNEFTSEEDEELADALSPMYDQLHLAWFWWILELIPFRFREQKDRRDDYFVRSNLGRGRKIYGDAKRNGIKVHRSVKTRLEVLDGTKSVYKPRAWFRYFPTSDKKRKKVSGPQEWNIDEPEGRLWEWVD</sequence>
<feature type="compositionally biased region" description="Pro residues" evidence="1">
    <location>
        <begin position="409"/>
        <end position="419"/>
    </location>
</feature>
<dbReference type="PANTHER" id="PTHR33840:SF2">
    <property type="entry name" value="TLE1 PHOSPHOLIPASE DOMAIN-CONTAINING PROTEIN"/>
    <property type="match status" value="1"/>
</dbReference>
<organism evidence="3 4">
    <name type="scientific">Sanghuangporus baumii</name>
    <name type="common">Phellinus baumii</name>
    <dbReference type="NCBI Taxonomy" id="108892"/>
    <lineage>
        <taxon>Eukaryota</taxon>
        <taxon>Fungi</taxon>
        <taxon>Dikarya</taxon>
        <taxon>Basidiomycota</taxon>
        <taxon>Agaricomycotina</taxon>
        <taxon>Agaricomycetes</taxon>
        <taxon>Hymenochaetales</taxon>
        <taxon>Hymenochaetaceae</taxon>
        <taxon>Sanghuangporus</taxon>
    </lineage>
</organism>
<evidence type="ECO:0000313" key="4">
    <source>
        <dbReference type="Proteomes" id="UP000757232"/>
    </source>
</evidence>
<evidence type="ECO:0000259" key="2">
    <source>
        <dbReference type="Pfam" id="PF09994"/>
    </source>
</evidence>
<dbReference type="OrthoDB" id="3162439at2759"/>
<name>A0A9Q5HUC4_SANBA</name>
<evidence type="ECO:0000313" key="3">
    <source>
        <dbReference type="EMBL" id="OCB86157.1"/>
    </source>
</evidence>
<dbReference type="InterPro" id="IPR018712">
    <property type="entry name" value="Tle1-like_cat"/>
</dbReference>
<dbReference type="SUPFAM" id="SSF53474">
    <property type="entry name" value="alpha/beta-Hydrolases"/>
    <property type="match status" value="1"/>
</dbReference>
<dbReference type="InterPro" id="IPR029058">
    <property type="entry name" value="AB_hydrolase_fold"/>
</dbReference>
<feature type="domain" description="T6SS Phospholipase effector Tle1-like catalytic" evidence="2">
    <location>
        <begin position="67"/>
        <end position="378"/>
    </location>
</feature>
<proteinExistence type="predicted"/>